<dbReference type="FunCoup" id="A0A1B1YQ45">
    <property type="interactions" value="12"/>
</dbReference>
<dbReference type="GO" id="GO:0005737">
    <property type="term" value="C:cytoplasm"/>
    <property type="evidence" value="ECO:0007669"/>
    <property type="project" value="UniProtKB-SubCell"/>
</dbReference>
<dbReference type="InterPro" id="IPR003033">
    <property type="entry name" value="SCP2_sterol-bd_dom"/>
</dbReference>
<name>A0A1B1YQ45_9GAMM</name>
<evidence type="ECO:0000313" key="4">
    <source>
        <dbReference type="Proteomes" id="UP000092952"/>
    </source>
</evidence>
<dbReference type="PANTHER" id="PTHR38693">
    <property type="entry name" value="UBIQUINONE BIOSYNTHESIS PROTEIN UBIJ"/>
    <property type="match status" value="1"/>
</dbReference>
<accession>A0A1B1YQ45</accession>
<dbReference type="STRING" id="1810504.PG2T_00755"/>
<dbReference type="GO" id="GO:0006744">
    <property type="term" value="P:ubiquinone biosynthetic process"/>
    <property type="evidence" value="ECO:0007669"/>
    <property type="project" value="UniProtKB-UniRule"/>
</dbReference>
<dbReference type="HAMAP" id="MF_02215">
    <property type="entry name" value="UbiJ"/>
    <property type="match status" value="1"/>
</dbReference>
<sequence>MTDERASTGTGLPLAALEIALNRLLALDPLTLERLAALDGRVIRLEVPALGLQFTFAPHANGLQWLSPAPETVDAHISGSLAGLLRAQAGGGLEGLQIEGDKHLASAFASALREARIDWPELLAPWLGDVATQRGVQALESLAGALAEGADSLLRSGAEFLQYERPVLVSAAEWGSFKAEVRELHEAVGALERRIALLALRQQ</sequence>
<proteinExistence type="inferred from homology"/>
<dbReference type="RefSeq" id="WP_068802382.1">
    <property type="nucleotide sequence ID" value="NZ_CP014671.1"/>
</dbReference>
<gene>
    <name evidence="1" type="primary">ubiJ</name>
    <name evidence="3" type="ORF">PG2T_00755</name>
</gene>
<evidence type="ECO:0000259" key="2">
    <source>
        <dbReference type="Pfam" id="PF02036"/>
    </source>
</evidence>
<dbReference type="Pfam" id="PF02036">
    <property type="entry name" value="SCP2"/>
    <property type="match status" value="1"/>
</dbReference>
<feature type="domain" description="SCP2" evidence="2">
    <location>
        <begin position="21"/>
        <end position="112"/>
    </location>
</feature>
<dbReference type="KEGG" id="gbi:PG2T_00755"/>
<organism evidence="3 4">
    <name type="scientific">Immundisolibacter cernigliae</name>
    <dbReference type="NCBI Taxonomy" id="1810504"/>
    <lineage>
        <taxon>Bacteria</taxon>
        <taxon>Pseudomonadati</taxon>
        <taxon>Pseudomonadota</taxon>
        <taxon>Gammaproteobacteria</taxon>
        <taxon>Immundisolibacterales</taxon>
        <taxon>Immundisolibacteraceae</taxon>
        <taxon>Immundisolibacter</taxon>
    </lineage>
</organism>
<dbReference type="AlphaFoldDB" id="A0A1B1YQ45"/>
<evidence type="ECO:0000313" key="3">
    <source>
        <dbReference type="EMBL" id="ANX02868.1"/>
    </source>
</evidence>
<keyword evidence="4" id="KW-1185">Reference proteome</keyword>
<comment type="pathway">
    <text evidence="1">Cofactor biosynthesis; ubiquinone biosynthesis.</text>
</comment>
<dbReference type="InParanoid" id="A0A1B1YQ45"/>
<dbReference type="OrthoDB" id="9796077at2"/>
<dbReference type="EMBL" id="CP014671">
    <property type="protein sequence ID" value="ANX02868.1"/>
    <property type="molecule type" value="Genomic_DNA"/>
</dbReference>
<comment type="function">
    <text evidence="1">Required for ubiquinone (coenzyme Q) biosynthesis. Binds hydrophobic ubiquinone biosynthetic intermediates via its SCP2 domain and is essential for the stability of the Ubi complex. May constitute a docking platform where Ubi enzymes assemble and access their SCP2-bound polyprenyl substrates.</text>
</comment>
<comment type="similarity">
    <text evidence="1">Belongs to the UbiJ family.</text>
</comment>
<reference evidence="4" key="1">
    <citation type="submission" date="2016-03" db="EMBL/GenBank/DDBJ databases">
        <title>Complete genome sequence of Solimmundus cernigliae, representing a novel lineage of polycyclic aromatic hydrocarbon degraders within the Gammaproteobacteria.</title>
        <authorList>
            <person name="Singleton D.R."/>
            <person name="Dickey A.N."/>
            <person name="Scholl E.H."/>
            <person name="Wright F.A."/>
            <person name="Aitken M.D."/>
        </authorList>
    </citation>
    <scope>NUCLEOTIDE SEQUENCE [LARGE SCALE GENOMIC DNA]</scope>
    <source>
        <strain evidence="4">TR3.2</strain>
    </source>
</reference>
<keyword evidence="1" id="KW-0963">Cytoplasm</keyword>
<comment type="subcellular location">
    <subcellularLocation>
        <location evidence="1">Cytoplasm</location>
    </subcellularLocation>
</comment>
<dbReference type="InterPro" id="IPR038989">
    <property type="entry name" value="UbiJ"/>
</dbReference>
<protein>
    <recommendedName>
        <fullName evidence="1">Ubiquinone biosynthesis accessory factor UbiJ</fullName>
    </recommendedName>
</protein>
<dbReference type="Proteomes" id="UP000092952">
    <property type="component" value="Chromosome"/>
</dbReference>
<keyword evidence="1" id="KW-0831">Ubiquinone biosynthesis</keyword>
<evidence type="ECO:0000256" key="1">
    <source>
        <dbReference type="HAMAP-Rule" id="MF_02215"/>
    </source>
</evidence>
<dbReference type="UniPathway" id="UPA00232"/>
<dbReference type="PANTHER" id="PTHR38693:SF1">
    <property type="entry name" value="UBIQUINONE BIOSYNTHESIS ACCESSORY FACTOR UBIJ"/>
    <property type="match status" value="1"/>
</dbReference>